<evidence type="ECO:0000256" key="4">
    <source>
        <dbReference type="ARBA" id="ARBA00022842"/>
    </source>
</evidence>
<feature type="compositionally biased region" description="Polar residues" evidence="7">
    <location>
        <begin position="703"/>
        <end position="747"/>
    </location>
</feature>
<evidence type="ECO:0000313" key="9">
    <source>
        <dbReference type="Proteomes" id="UP000799757"/>
    </source>
</evidence>
<feature type="compositionally biased region" description="Polar residues" evidence="7">
    <location>
        <begin position="756"/>
        <end position="771"/>
    </location>
</feature>
<gene>
    <name evidence="8" type="ORF">K505DRAFT_362976</name>
</gene>
<evidence type="ECO:0000256" key="2">
    <source>
        <dbReference type="ARBA" id="ARBA00006333"/>
    </source>
</evidence>
<dbReference type="GO" id="GO:0000287">
    <property type="term" value="F:magnesium ion binding"/>
    <property type="evidence" value="ECO:0007669"/>
    <property type="project" value="TreeGrafter"/>
</dbReference>
<evidence type="ECO:0000256" key="6">
    <source>
        <dbReference type="ARBA" id="ARBA00023239"/>
    </source>
</evidence>
<evidence type="ECO:0000256" key="1">
    <source>
        <dbReference type="ARBA" id="ARBA00001946"/>
    </source>
</evidence>
<dbReference type="Proteomes" id="UP000799757">
    <property type="component" value="Unassembled WGS sequence"/>
</dbReference>
<keyword evidence="5" id="KW-0413">Isomerase</keyword>
<evidence type="ECO:0000256" key="5">
    <source>
        <dbReference type="ARBA" id="ARBA00023235"/>
    </source>
</evidence>
<dbReference type="Gene3D" id="1.50.10.20">
    <property type="match status" value="1"/>
</dbReference>
<dbReference type="SUPFAM" id="SSF48239">
    <property type="entry name" value="Terpenoid cyclases/Protein prenyltransferases"/>
    <property type="match status" value="1"/>
</dbReference>
<comment type="cofactor">
    <cofactor evidence="1">
        <name>Mg(2+)</name>
        <dbReference type="ChEBI" id="CHEBI:18420"/>
    </cofactor>
</comment>
<dbReference type="Gene3D" id="1.50.10.160">
    <property type="match status" value="1"/>
</dbReference>
<accession>A0A6A6X978</accession>
<dbReference type="PIRSF" id="PIRSF036498">
    <property type="entry name" value="Ent-kaurene_synthase_fungi"/>
    <property type="match status" value="1"/>
</dbReference>
<evidence type="ECO:0000256" key="7">
    <source>
        <dbReference type="SAM" id="MobiDB-lite"/>
    </source>
</evidence>
<dbReference type="EMBL" id="MU001973">
    <property type="protein sequence ID" value="KAF2792367.1"/>
    <property type="molecule type" value="Genomic_DNA"/>
</dbReference>
<keyword evidence="3" id="KW-0479">Metal-binding</keyword>
<keyword evidence="6" id="KW-0456">Lyase</keyword>
<dbReference type="GO" id="GO:0016102">
    <property type="term" value="P:diterpenoid biosynthetic process"/>
    <property type="evidence" value="ECO:0007669"/>
    <property type="project" value="TreeGrafter"/>
</dbReference>
<dbReference type="AlphaFoldDB" id="A0A6A6X978"/>
<name>A0A6A6X978_9PLEO</name>
<dbReference type="PANTHER" id="PTHR31739:SF25">
    <property type="entry name" value="(E,E)-GERANYLLINALOOL SYNTHASE"/>
    <property type="match status" value="1"/>
</dbReference>
<proteinExistence type="inferred from homology"/>
<reference evidence="8" key="1">
    <citation type="journal article" date="2020" name="Stud. Mycol.">
        <title>101 Dothideomycetes genomes: a test case for predicting lifestyles and emergence of pathogens.</title>
        <authorList>
            <person name="Haridas S."/>
            <person name="Albert R."/>
            <person name="Binder M."/>
            <person name="Bloem J."/>
            <person name="Labutti K."/>
            <person name="Salamov A."/>
            <person name="Andreopoulos B."/>
            <person name="Baker S."/>
            <person name="Barry K."/>
            <person name="Bills G."/>
            <person name="Bluhm B."/>
            <person name="Cannon C."/>
            <person name="Castanera R."/>
            <person name="Culley D."/>
            <person name="Daum C."/>
            <person name="Ezra D."/>
            <person name="Gonzalez J."/>
            <person name="Henrissat B."/>
            <person name="Kuo A."/>
            <person name="Liang C."/>
            <person name="Lipzen A."/>
            <person name="Lutzoni F."/>
            <person name="Magnuson J."/>
            <person name="Mondo S."/>
            <person name="Nolan M."/>
            <person name="Ohm R."/>
            <person name="Pangilinan J."/>
            <person name="Park H.-J."/>
            <person name="Ramirez L."/>
            <person name="Alfaro M."/>
            <person name="Sun H."/>
            <person name="Tritt A."/>
            <person name="Yoshinaga Y."/>
            <person name="Zwiers L.-H."/>
            <person name="Turgeon B."/>
            <person name="Goodwin S."/>
            <person name="Spatafora J."/>
            <person name="Crous P."/>
            <person name="Grigoriev I."/>
        </authorList>
    </citation>
    <scope>NUCLEOTIDE SEQUENCE</scope>
    <source>
        <strain evidence="8">CBS 109.77</strain>
    </source>
</reference>
<dbReference type="PANTHER" id="PTHR31739">
    <property type="entry name" value="ENT-COPALYL DIPHOSPHATE SYNTHASE, CHLOROPLASTIC"/>
    <property type="match status" value="1"/>
</dbReference>
<dbReference type="OrthoDB" id="2343925at2759"/>
<dbReference type="GO" id="GO:0016853">
    <property type="term" value="F:isomerase activity"/>
    <property type="evidence" value="ECO:0007669"/>
    <property type="project" value="UniProtKB-KW"/>
</dbReference>
<dbReference type="InterPro" id="IPR008930">
    <property type="entry name" value="Terpenoid_cyclase/PrenylTrfase"/>
</dbReference>
<protein>
    <submittedName>
        <fullName evidence="8">Ent-kaurene synthase</fullName>
    </submittedName>
</protein>
<feature type="region of interest" description="Disordered" evidence="7">
    <location>
        <begin position="682"/>
        <end position="786"/>
    </location>
</feature>
<sequence length="1048" mass="117071">MYQTITEEAWGLIHSIATQCVSENGLGTMSPAAYDTAWVAMTEKKGEDGKSRPLFPEAYDYLKKTQADDGSWDAETSDADGIINTLAALLALKKQERQFEAARADNEKRCRAAEGALHRMLSNWDLDSTDRVGLEVLVPNLLRLLEAEGVQFDFPSRKPLMALNAAKLARLGPALTSSVQTTLIHTLEAFVGTLDFDKVKQHKMPNGSMLASPSSTAAYLMNSSSWDTEAESYLRMVFEQQSAVGHKGGFPSAFPSTLFETSWVLDILLESGFEKDDFLLADIRKLTVLLETNLKSQKGIVGFAPSSLPDADDTAKSISALKLLGWNQEVQPMLKAFETNSSFITYRGERNASSSANCNILSCLLRVSEPAKYTKQMVKCISFLSGAWKSNNGPDKWHTSVHYPMMLIAQSFVLFLNRWGKKELDMDSVPVKLIHQDIPRTLLDILSRTMRLQQDDGSWESKREVTAYAILTLAPLLGLPWIDFLKPEGIACMYRGKAYLENNRHRWREAERLWIEKTVYSSSNLSQAYCLAASKIVVPSSLMSQTVAELFPSQLTKKIAKMSGFFSMVIPFSGAPKWKLQLSLLQSANYAAALRESRYKIFPPIEKASDEKYQEYIPFTWIGCRDILSTGISAETLWEMMLVSMFNFQVDAYMETVVWEQYQDRLPALKTFIRALCSGSSEKRKRGSDTDGGPPKKILGPNGVSNSLPNATLNGDTNGTSDSISGELNNGGSVKAVNSVSKGSTSGPHHRRTDSVIGNDSKNIAKQNNGTADHAENGNGANGFKKPVASLKQKTEVLENDGVKTSEEKDRSVEEVLTKFVYFALHHPKVLQSPPSLQAWLRHELQTFLLAHITHMEDCAELPVSTDSSNGSFTWKKPRTTFFNWVRTTSADHTSCPYSFVFFLCLIGESGKDIIANVHQRYALEDACHHLATTCRQYNDFGSVVRDQEERNLNSVNFPEFDISRNGLLLNAKELNERRKIDLLTVAAYEKRCLDRVVGELETSLDARVMEKLRMFIQVTDLYGQIYIARDIGIRRMEESRGTKDITA</sequence>
<comment type="similarity">
    <text evidence="2">Belongs to the terpene synthase family.</text>
</comment>
<evidence type="ECO:0000313" key="8">
    <source>
        <dbReference type="EMBL" id="KAF2792367.1"/>
    </source>
</evidence>
<organism evidence="8 9">
    <name type="scientific">Melanomma pulvis-pyrius CBS 109.77</name>
    <dbReference type="NCBI Taxonomy" id="1314802"/>
    <lineage>
        <taxon>Eukaryota</taxon>
        <taxon>Fungi</taxon>
        <taxon>Dikarya</taxon>
        <taxon>Ascomycota</taxon>
        <taxon>Pezizomycotina</taxon>
        <taxon>Dothideomycetes</taxon>
        <taxon>Pleosporomycetidae</taxon>
        <taxon>Pleosporales</taxon>
        <taxon>Melanommataceae</taxon>
        <taxon>Melanomma</taxon>
    </lineage>
</organism>
<dbReference type="InterPro" id="IPR050148">
    <property type="entry name" value="Terpene_synthase-like"/>
</dbReference>
<dbReference type="GO" id="GO:0010333">
    <property type="term" value="F:terpene synthase activity"/>
    <property type="evidence" value="ECO:0007669"/>
    <property type="project" value="InterPro"/>
</dbReference>
<keyword evidence="4" id="KW-0460">Magnesium</keyword>
<evidence type="ECO:0000256" key="3">
    <source>
        <dbReference type="ARBA" id="ARBA00022723"/>
    </source>
</evidence>
<keyword evidence="9" id="KW-1185">Reference proteome</keyword>
<dbReference type="InterPro" id="IPR017057">
    <property type="entry name" value="Ent-kaurene_synthase_fun"/>
</dbReference>